<protein>
    <recommendedName>
        <fullName evidence="7">C2 domain-containing protein</fullName>
    </recommendedName>
</protein>
<accession>A0A8K0CFV0</accession>
<dbReference type="CDD" id="cd04037">
    <property type="entry name" value="C2E_Ferlin"/>
    <property type="match status" value="1"/>
</dbReference>
<dbReference type="GO" id="GO:0007009">
    <property type="term" value="P:plasma membrane organization"/>
    <property type="evidence" value="ECO:0007669"/>
    <property type="project" value="TreeGrafter"/>
</dbReference>
<keyword evidence="4" id="KW-1133">Transmembrane helix</keyword>
<feature type="compositionally biased region" description="Polar residues" evidence="6">
    <location>
        <begin position="214"/>
        <end position="224"/>
    </location>
</feature>
<dbReference type="EMBL" id="VTPC01087317">
    <property type="protein sequence ID" value="KAF2886554.1"/>
    <property type="molecule type" value="Genomic_DNA"/>
</dbReference>
<dbReference type="SMART" id="SM00239">
    <property type="entry name" value="C2"/>
    <property type="match status" value="1"/>
</dbReference>
<dbReference type="PANTHER" id="PTHR12546">
    <property type="entry name" value="FER-1-LIKE"/>
    <property type="match status" value="1"/>
</dbReference>
<feature type="compositionally biased region" description="Basic residues" evidence="6">
    <location>
        <begin position="225"/>
        <end position="248"/>
    </location>
</feature>
<evidence type="ECO:0000313" key="9">
    <source>
        <dbReference type="Proteomes" id="UP000801492"/>
    </source>
</evidence>
<organism evidence="8 9">
    <name type="scientific">Ignelater luminosus</name>
    <name type="common">Cucubano</name>
    <name type="synonym">Pyrophorus luminosus</name>
    <dbReference type="NCBI Taxonomy" id="2038154"/>
    <lineage>
        <taxon>Eukaryota</taxon>
        <taxon>Metazoa</taxon>
        <taxon>Ecdysozoa</taxon>
        <taxon>Arthropoda</taxon>
        <taxon>Hexapoda</taxon>
        <taxon>Insecta</taxon>
        <taxon>Pterygota</taxon>
        <taxon>Neoptera</taxon>
        <taxon>Endopterygota</taxon>
        <taxon>Coleoptera</taxon>
        <taxon>Polyphaga</taxon>
        <taxon>Elateriformia</taxon>
        <taxon>Elateroidea</taxon>
        <taxon>Elateridae</taxon>
        <taxon>Agrypninae</taxon>
        <taxon>Pyrophorini</taxon>
        <taxon>Ignelater</taxon>
    </lineage>
</organism>
<evidence type="ECO:0000256" key="1">
    <source>
        <dbReference type="ARBA" id="ARBA00004167"/>
    </source>
</evidence>
<sequence length="650" mass="75569">MFWGVRELQKIFLLPVTRPKITIECAYKTLHSETITNTQKTLNFTQPIKSLDVNLPDQEDMLPPLCIKLFDCRSFGRYTLVGTQVINVKYFVCHPTTKQEWYQMLLKAPSLEDNKRLSIEKQTVDKKKGRSDLSKKKNKERLRKFNKIYDENIKETAKKLKTPRKRKRVICADIKEGADSSGKSRELKQEIKVDFQLVPCDKHPCNPTKDKGTTCCSKASSSRLHSPRKTDKKKKKKKHKDDKHKKSKKENGEDVQSSEKQIKEEKTPSISATISSVKSSISSWLKTIYNKPKEKILHEKEPIEEKQEEELSDEHDWWTRYYASVEVHESKGTHIKRKKECTLIIYPDELEARPEFQEFTDTLQNFKLYKGKRTGDESVDETNITAIFKGALKVYKWPLEENLEYVTRQGFDVTGGYFQNFPHNTTLNFVLRIYCVKGINLRPKDIGGKSDPYIVIKMSNHVINDRNFYVPKQINPIFGRCFELKGKFPHDHAIIVSIWDWDLTSADDLIGETKIDIENRFYSKHRAHCGISGGYYEMGNCAWRDAEKPTRILDNLCRVHNLNQPVFREKSIKIVDTEFYLPSPKAETESSDVYKEKLALCALRRWDEIPLIGYSLVPEHVETRSLYHPSKLGVEQVAIILTNFCLEVTL</sequence>
<dbReference type="PROSITE" id="PS50004">
    <property type="entry name" value="C2"/>
    <property type="match status" value="1"/>
</dbReference>
<dbReference type="InterPro" id="IPR037721">
    <property type="entry name" value="Ferlin"/>
</dbReference>
<name>A0A8K0CFV0_IGNLU</name>
<keyword evidence="3" id="KW-0677">Repeat</keyword>
<gene>
    <name evidence="8" type="ORF">ILUMI_19619</name>
</gene>
<dbReference type="GO" id="GO:0016020">
    <property type="term" value="C:membrane"/>
    <property type="evidence" value="ECO:0007669"/>
    <property type="project" value="UniProtKB-SubCell"/>
</dbReference>
<evidence type="ECO:0000256" key="6">
    <source>
        <dbReference type="SAM" id="MobiDB-lite"/>
    </source>
</evidence>
<keyword evidence="2" id="KW-0812">Transmembrane</keyword>
<dbReference type="InterPro" id="IPR055072">
    <property type="entry name" value="Ferlin_DSRM"/>
</dbReference>
<dbReference type="Pfam" id="PF22901">
    <property type="entry name" value="dsrm_Ferlin"/>
    <property type="match status" value="1"/>
</dbReference>
<evidence type="ECO:0000256" key="2">
    <source>
        <dbReference type="ARBA" id="ARBA00022692"/>
    </source>
</evidence>
<feature type="domain" description="C2" evidence="7">
    <location>
        <begin position="413"/>
        <end position="530"/>
    </location>
</feature>
<keyword evidence="5" id="KW-0472">Membrane</keyword>
<dbReference type="AlphaFoldDB" id="A0A8K0CFV0"/>
<evidence type="ECO:0000313" key="8">
    <source>
        <dbReference type="EMBL" id="KAF2886554.1"/>
    </source>
</evidence>
<keyword evidence="9" id="KW-1185">Reference proteome</keyword>
<reference evidence="8" key="1">
    <citation type="submission" date="2019-08" db="EMBL/GenBank/DDBJ databases">
        <title>The genome of the North American firefly Photinus pyralis.</title>
        <authorList>
            <consortium name="Photinus pyralis genome working group"/>
            <person name="Fallon T.R."/>
            <person name="Sander Lower S.E."/>
            <person name="Weng J.-K."/>
        </authorList>
    </citation>
    <scope>NUCLEOTIDE SEQUENCE</scope>
    <source>
        <strain evidence="8">TRF0915ILg1</strain>
        <tissue evidence="8">Whole body</tissue>
    </source>
</reference>
<dbReference type="PRINTS" id="PR00360">
    <property type="entry name" value="C2DOMAIN"/>
</dbReference>
<dbReference type="InterPro" id="IPR037724">
    <property type="entry name" value="C2E_Ferlin"/>
</dbReference>
<dbReference type="Proteomes" id="UP000801492">
    <property type="component" value="Unassembled WGS sequence"/>
</dbReference>
<dbReference type="PANTHER" id="PTHR12546:SF60">
    <property type="entry name" value="MISFIRE, ISOFORM F"/>
    <property type="match status" value="1"/>
</dbReference>
<dbReference type="InterPro" id="IPR000008">
    <property type="entry name" value="C2_dom"/>
</dbReference>
<feature type="region of interest" description="Disordered" evidence="6">
    <location>
        <begin position="208"/>
        <end position="272"/>
    </location>
</feature>
<dbReference type="SUPFAM" id="SSF49562">
    <property type="entry name" value="C2 domain (Calcium/lipid-binding domain, CaLB)"/>
    <property type="match status" value="1"/>
</dbReference>
<evidence type="ECO:0000256" key="3">
    <source>
        <dbReference type="ARBA" id="ARBA00022737"/>
    </source>
</evidence>
<evidence type="ECO:0000256" key="4">
    <source>
        <dbReference type="ARBA" id="ARBA00022989"/>
    </source>
</evidence>
<dbReference type="InterPro" id="IPR035892">
    <property type="entry name" value="C2_domain_sf"/>
</dbReference>
<dbReference type="Gene3D" id="2.60.40.150">
    <property type="entry name" value="C2 domain"/>
    <property type="match status" value="1"/>
</dbReference>
<comment type="subcellular location">
    <subcellularLocation>
        <location evidence="1">Membrane</location>
        <topology evidence="1">Single-pass membrane protein</topology>
    </subcellularLocation>
</comment>
<proteinExistence type="predicted"/>
<comment type="caution">
    <text evidence="8">The sequence shown here is derived from an EMBL/GenBank/DDBJ whole genome shotgun (WGS) entry which is preliminary data.</text>
</comment>
<dbReference type="OrthoDB" id="10059618at2759"/>
<evidence type="ECO:0000256" key="5">
    <source>
        <dbReference type="ARBA" id="ARBA00023136"/>
    </source>
</evidence>
<evidence type="ECO:0000259" key="7">
    <source>
        <dbReference type="PROSITE" id="PS50004"/>
    </source>
</evidence>